<dbReference type="EMBL" id="QZAO01000247">
    <property type="protein sequence ID" value="THW72122.1"/>
    <property type="molecule type" value="Genomic_DNA"/>
</dbReference>
<dbReference type="EMBL" id="QZAV01000179">
    <property type="protein sequence ID" value="THX36215.1"/>
    <property type="molecule type" value="Genomic_DNA"/>
</dbReference>
<name>A0A1A7MJ43_AURPU</name>
<evidence type="ECO:0000313" key="16">
    <source>
        <dbReference type="Proteomes" id="UP000309076"/>
    </source>
</evidence>
<evidence type="ECO:0000313" key="5">
    <source>
        <dbReference type="EMBL" id="THW85066.1"/>
    </source>
</evidence>
<dbReference type="EMBL" id="QZBJ01000021">
    <property type="protein sequence ID" value="THY75578.1"/>
    <property type="molecule type" value="Genomic_DNA"/>
</dbReference>
<dbReference type="Proteomes" id="UP000308953">
    <property type="component" value="Unassembled WGS sequence"/>
</dbReference>
<evidence type="ECO:0000313" key="14">
    <source>
        <dbReference type="Proteomes" id="UP000308802"/>
    </source>
</evidence>
<dbReference type="Proteomes" id="UP000308014">
    <property type="component" value="Unassembled WGS sequence"/>
</dbReference>
<proteinExistence type="predicted"/>
<dbReference type="Proteomes" id="UP000308802">
    <property type="component" value="Unassembled WGS sequence"/>
</dbReference>
<dbReference type="AlphaFoldDB" id="A0A1A7MJ43"/>
<dbReference type="Proteomes" id="UP000304951">
    <property type="component" value="Unassembled WGS sequence"/>
</dbReference>
<evidence type="ECO:0000313" key="7">
    <source>
        <dbReference type="EMBL" id="THY75578.1"/>
    </source>
</evidence>
<evidence type="ECO:0000313" key="6">
    <source>
        <dbReference type="EMBL" id="THX36215.1"/>
    </source>
</evidence>
<dbReference type="EMBL" id="QZAR01000195">
    <property type="protein sequence ID" value="THW85066.1"/>
    <property type="molecule type" value="Genomic_DNA"/>
</dbReference>
<comment type="caution">
    <text evidence="1">The sequence shown here is derived from an EMBL/GenBank/DDBJ whole genome shotgun (WGS) entry which is preliminary data.</text>
</comment>
<organism evidence="1 10">
    <name type="scientific">Aureobasidium pullulans</name>
    <name type="common">Black yeast</name>
    <name type="synonym">Pullularia pullulans</name>
    <dbReference type="NCBI Taxonomy" id="5580"/>
    <lineage>
        <taxon>Eukaryota</taxon>
        <taxon>Fungi</taxon>
        <taxon>Dikarya</taxon>
        <taxon>Ascomycota</taxon>
        <taxon>Pezizomycotina</taxon>
        <taxon>Dothideomycetes</taxon>
        <taxon>Dothideomycetidae</taxon>
        <taxon>Dothideales</taxon>
        <taxon>Saccotheciaceae</taxon>
        <taxon>Aureobasidium</taxon>
    </lineage>
</organism>
<evidence type="ECO:0000313" key="9">
    <source>
        <dbReference type="Proteomes" id="UP000304928"/>
    </source>
</evidence>
<evidence type="ECO:0000313" key="15">
    <source>
        <dbReference type="Proteomes" id="UP000308953"/>
    </source>
</evidence>
<evidence type="ECO:0000313" key="8">
    <source>
        <dbReference type="EMBL" id="THZ21421.1"/>
    </source>
</evidence>
<dbReference type="Proteomes" id="UP000309076">
    <property type="component" value="Unassembled WGS sequence"/>
</dbReference>
<dbReference type="Proteomes" id="UP000308005">
    <property type="component" value="Unassembled WGS sequence"/>
</dbReference>
<evidence type="ECO:0000313" key="11">
    <source>
        <dbReference type="Proteomes" id="UP000305064"/>
    </source>
</evidence>
<dbReference type="EMBL" id="QZAF01000285">
    <property type="protein sequence ID" value="THV68909.1"/>
    <property type="molecule type" value="Genomic_DNA"/>
</dbReference>
<accession>A0A1A7MJ43</accession>
<sequence length="79" mass="9074">MCSKRVSPYHECPYSHKEVTDEKFCFRDGVIVPCVNWEWLIIKELPTPGPCPCADCQAWKRRQNMQNGTAGSRSNDISQ</sequence>
<evidence type="ECO:0000313" key="13">
    <source>
        <dbReference type="Proteomes" id="UP000308014"/>
    </source>
</evidence>
<dbReference type="EMBL" id="QZBM01000161">
    <property type="protein sequence ID" value="THZ21421.1"/>
    <property type="molecule type" value="Genomic_DNA"/>
</dbReference>
<evidence type="ECO:0000313" key="4">
    <source>
        <dbReference type="EMBL" id="THW72122.1"/>
    </source>
</evidence>
<evidence type="ECO:0000313" key="1">
    <source>
        <dbReference type="EMBL" id="THV68909.1"/>
    </source>
</evidence>
<evidence type="ECO:0000313" key="10">
    <source>
        <dbReference type="Proteomes" id="UP000304951"/>
    </source>
</evidence>
<dbReference type="EMBL" id="QZAM01000046">
    <property type="protein sequence ID" value="THW47668.1"/>
    <property type="molecule type" value="Genomic_DNA"/>
</dbReference>
<dbReference type="EMBL" id="QZAJ01000160">
    <property type="protein sequence ID" value="THW15527.1"/>
    <property type="molecule type" value="Genomic_DNA"/>
</dbReference>
<evidence type="ECO:0000313" key="2">
    <source>
        <dbReference type="EMBL" id="THW15527.1"/>
    </source>
</evidence>
<dbReference type="Proteomes" id="UP000304928">
    <property type="component" value="Unassembled WGS sequence"/>
</dbReference>
<evidence type="ECO:0000313" key="3">
    <source>
        <dbReference type="EMBL" id="THW47668.1"/>
    </source>
</evidence>
<evidence type="ECO:0000313" key="12">
    <source>
        <dbReference type="Proteomes" id="UP000308005"/>
    </source>
</evidence>
<protein>
    <submittedName>
        <fullName evidence="1">Uncharacterized protein</fullName>
    </submittedName>
</protein>
<reference evidence="9 10" key="1">
    <citation type="submission" date="2018-10" db="EMBL/GenBank/DDBJ databases">
        <title>Fifty Aureobasidium pullulans genomes reveal a recombining polyextremotolerant generalist.</title>
        <authorList>
            <person name="Gostincar C."/>
            <person name="Turk M."/>
            <person name="Zajc J."/>
            <person name="Gunde-Cimerman N."/>
        </authorList>
    </citation>
    <scope>NUCLEOTIDE SEQUENCE [LARGE SCALE GENOMIC DNA]</scope>
    <source>
        <strain evidence="5 9">EXF-10507</strain>
        <strain evidence="4 14">EXF-10659</strain>
        <strain evidence="3 16">EXF-10796</strain>
        <strain evidence="2 13">EXF-11318</strain>
        <strain evidence="1 10">EXF-11900</strain>
        <strain evidence="8 12">EXF-3863</strain>
        <strain evidence="7 11">EXF-4256</strain>
        <strain evidence="6 15">EXF-9785</strain>
    </source>
</reference>
<gene>
    <name evidence="8" type="ORF">D6C91_04390</name>
    <name evidence="7" type="ORF">D6C94_03998</name>
    <name evidence="6" type="ORF">D6D10_06856</name>
    <name evidence="5" type="ORF">D6D15_08350</name>
    <name evidence="4" type="ORF">D6D19_06785</name>
    <name evidence="3" type="ORF">D6D21_03331</name>
    <name evidence="2" type="ORF">D6D24_04917</name>
    <name evidence="1" type="ORF">D6D28_06291</name>
</gene>
<dbReference type="Proteomes" id="UP000305064">
    <property type="component" value="Unassembled WGS sequence"/>
</dbReference>